<dbReference type="InterPro" id="IPR002698">
    <property type="entry name" value="FTHF_cligase"/>
</dbReference>
<evidence type="ECO:0000256" key="3">
    <source>
        <dbReference type="ARBA" id="ARBA00022840"/>
    </source>
</evidence>
<dbReference type="GO" id="GO:0035999">
    <property type="term" value="P:tetrahydrofolate interconversion"/>
    <property type="evidence" value="ECO:0007669"/>
    <property type="project" value="TreeGrafter"/>
</dbReference>
<organism evidence="6">
    <name type="scientific">Gordonia sp. MP11Mi</name>
    <dbReference type="NCBI Taxonomy" id="3022769"/>
    <lineage>
        <taxon>Bacteria</taxon>
        <taxon>Bacillati</taxon>
        <taxon>Actinomycetota</taxon>
        <taxon>Actinomycetes</taxon>
        <taxon>Mycobacteriales</taxon>
        <taxon>Gordoniaceae</taxon>
        <taxon>Gordonia</taxon>
    </lineage>
</organism>
<reference evidence="6" key="1">
    <citation type="submission" date="2023-06" db="EMBL/GenBank/DDBJ databases">
        <title>Gordonia sp. nov. and Pseudochrobactrum sp. nov., two species isolated from the burying beetle Nicrophorus vespilloides.</title>
        <authorList>
            <person name="Poehlein A."/>
            <person name="Guzman J."/>
            <person name="Daniel R."/>
            <person name="Vilcinskas A."/>
        </authorList>
    </citation>
    <scope>NUCLEOTIDE SEQUENCE</scope>
    <source>
        <strain evidence="6">MP11Mi</strain>
    </source>
</reference>
<dbReference type="RefSeq" id="WP_420040832.1">
    <property type="nucleotide sequence ID" value="NZ_CP128986.1"/>
</dbReference>
<dbReference type="GO" id="GO:0046872">
    <property type="term" value="F:metal ion binding"/>
    <property type="evidence" value="ECO:0007669"/>
    <property type="project" value="UniProtKB-KW"/>
</dbReference>
<dbReference type="InterPro" id="IPR037171">
    <property type="entry name" value="NagB/RpiA_transferase-like"/>
</dbReference>
<dbReference type="InterPro" id="IPR024185">
    <property type="entry name" value="FTHF_cligase-like_sf"/>
</dbReference>
<keyword evidence="3 4" id="KW-0067">ATP-binding</keyword>
<dbReference type="GO" id="GO:0005524">
    <property type="term" value="F:ATP binding"/>
    <property type="evidence" value="ECO:0007669"/>
    <property type="project" value="UniProtKB-KW"/>
</dbReference>
<comment type="catalytic activity">
    <reaction evidence="5">
        <text>(6S)-5-formyl-5,6,7,8-tetrahydrofolate + ATP = (6R)-5,10-methenyltetrahydrofolate + ADP + phosphate</text>
        <dbReference type="Rhea" id="RHEA:10488"/>
        <dbReference type="ChEBI" id="CHEBI:30616"/>
        <dbReference type="ChEBI" id="CHEBI:43474"/>
        <dbReference type="ChEBI" id="CHEBI:57455"/>
        <dbReference type="ChEBI" id="CHEBI:57457"/>
        <dbReference type="ChEBI" id="CHEBI:456216"/>
        <dbReference type="EC" id="6.3.3.2"/>
    </reaction>
</comment>
<dbReference type="PIRSF" id="PIRSF006806">
    <property type="entry name" value="FTHF_cligase"/>
    <property type="match status" value="1"/>
</dbReference>
<gene>
    <name evidence="6" type="ORF">MP11Mi_05970</name>
</gene>
<dbReference type="EC" id="6.3.3.2" evidence="5"/>
<dbReference type="NCBIfam" id="TIGR02727">
    <property type="entry name" value="MTHFS_bact"/>
    <property type="match status" value="1"/>
</dbReference>
<keyword evidence="5" id="KW-0460">Magnesium</keyword>
<dbReference type="PANTHER" id="PTHR23407:SF1">
    <property type="entry name" value="5-FORMYLTETRAHYDROFOLATE CYCLO-LIGASE"/>
    <property type="match status" value="1"/>
</dbReference>
<comment type="cofactor">
    <cofactor evidence="5">
        <name>Mg(2+)</name>
        <dbReference type="ChEBI" id="CHEBI:18420"/>
    </cofactor>
</comment>
<feature type="binding site" evidence="4">
    <location>
        <position position="63"/>
    </location>
    <ligand>
        <name>substrate</name>
    </ligand>
</feature>
<evidence type="ECO:0000256" key="5">
    <source>
        <dbReference type="RuleBase" id="RU361279"/>
    </source>
</evidence>
<dbReference type="Gene3D" id="3.40.50.10420">
    <property type="entry name" value="NagB/RpiA/CoA transferase-like"/>
    <property type="match status" value="1"/>
</dbReference>
<dbReference type="AlphaFoldDB" id="A0AA97CTJ0"/>
<proteinExistence type="inferred from homology"/>
<evidence type="ECO:0000256" key="4">
    <source>
        <dbReference type="PIRSR" id="PIRSR006806-1"/>
    </source>
</evidence>
<dbReference type="PANTHER" id="PTHR23407">
    <property type="entry name" value="ATPASE INHIBITOR/5-FORMYLTETRAHYDROFOLATE CYCLO-LIGASE"/>
    <property type="match status" value="1"/>
</dbReference>
<dbReference type="Pfam" id="PF01812">
    <property type="entry name" value="5-FTHF_cyc-lig"/>
    <property type="match status" value="1"/>
</dbReference>
<evidence type="ECO:0000256" key="2">
    <source>
        <dbReference type="ARBA" id="ARBA00022741"/>
    </source>
</evidence>
<comment type="similarity">
    <text evidence="1 5">Belongs to the 5-formyltetrahydrofolate cyclo-ligase family.</text>
</comment>
<protein>
    <recommendedName>
        <fullName evidence="5">5-formyltetrahydrofolate cyclo-ligase</fullName>
        <ecNumber evidence="5">6.3.3.2</ecNumber>
    </recommendedName>
</protein>
<keyword evidence="5" id="KW-0479">Metal-binding</keyword>
<sequence>MASDTTPSRSKSDLRRAVLEARACMSPFVLAQVNAELAEWMYRLPVDVADGEVVAAYAASGSEPGSTAILDVLVDRGFTVLLPLVPAGDPTRLQWGEYRGELELEARRWGLLEPTGPTLGPDAIHRARLVLVPALGADRTGARLGRGAGYYDRTLAAVDAPVVAVVNDAEFVDDGIEQGEYDVPVSWVLTPGSGFTAVGG</sequence>
<evidence type="ECO:0000256" key="1">
    <source>
        <dbReference type="ARBA" id="ARBA00010638"/>
    </source>
</evidence>
<dbReference type="GO" id="GO:0009396">
    <property type="term" value="P:folic acid-containing compound biosynthetic process"/>
    <property type="evidence" value="ECO:0007669"/>
    <property type="project" value="TreeGrafter"/>
</dbReference>
<keyword evidence="2 4" id="KW-0547">Nucleotide-binding</keyword>
<dbReference type="EMBL" id="CP128986">
    <property type="protein sequence ID" value="WOC11524.1"/>
    <property type="molecule type" value="Genomic_DNA"/>
</dbReference>
<feature type="binding site" evidence="4">
    <location>
        <begin position="143"/>
        <end position="151"/>
    </location>
    <ligand>
        <name>ATP</name>
        <dbReference type="ChEBI" id="CHEBI:30616"/>
    </ligand>
</feature>
<dbReference type="SUPFAM" id="SSF100950">
    <property type="entry name" value="NagB/RpiA/CoA transferase-like"/>
    <property type="match status" value="1"/>
</dbReference>
<accession>A0AA97CTJ0</accession>
<evidence type="ECO:0000313" key="6">
    <source>
        <dbReference type="EMBL" id="WOC11524.1"/>
    </source>
</evidence>
<feature type="binding site" evidence="4">
    <location>
        <begin position="11"/>
        <end position="15"/>
    </location>
    <ligand>
        <name>ATP</name>
        <dbReference type="ChEBI" id="CHEBI:30616"/>
    </ligand>
</feature>
<name>A0AA97CTJ0_9ACTN</name>
<keyword evidence="6" id="KW-0436">Ligase</keyword>
<dbReference type="GO" id="GO:0030272">
    <property type="term" value="F:5-formyltetrahydrofolate cyclo-ligase activity"/>
    <property type="evidence" value="ECO:0007669"/>
    <property type="project" value="UniProtKB-EC"/>
</dbReference>